<dbReference type="AlphaFoldDB" id="X1SRZ8"/>
<proteinExistence type="predicted"/>
<accession>X1SRZ8</accession>
<dbReference type="EMBL" id="BARW01005334">
    <property type="protein sequence ID" value="GAI78120.1"/>
    <property type="molecule type" value="Genomic_DNA"/>
</dbReference>
<evidence type="ECO:0000313" key="1">
    <source>
        <dbReference type="EMBL" id="GAI78120.1"/>
    </source>
</evidence>
<organism evidence="1">
    <name type="scientific">marine sediment metagenome</name>
    <dbReference type="NCBI Taxonomy" id="412755"/>
    <lineage>
        <taxon>unclassified sequences</taxon>
        <taxon>metagenomes</taxon>
        <taxon>ecological metagenomes</taxon>
    </lineage>
</organism>
<comment type="caution">
    <text evidence="1">The sequence shown here is derived from an EMBL/GenBank/DDBJ whole genome shotgun (WGS) entry which is preliminary data.</text>
</comment>
<gene>
    <name evidence="1" type="ORF">S12H4_11706</name>
</gene>
<protein>
    <submittedName>
        <fullName evidence="1">Uncharacterized protein</fullName>
    </submittedName>
</protein>
<sequence length="83" mass="9522">TKKRTARPDDRRDIDPSKVPGIRDEVYRANAACGRIGRAAANAGMAPDEWLAHCKKEDWNPSMFLYPKKPGRQREHRKRYTAA</sequence>
<feature type="non-terminal residue" evidence="1">
    <location>
        <position position="1"/>
    </location>
</feature>
<reference evidence="1" key="1">
    <citation type="journal article" date="2014" name="Front. Microbiol.">
        <title>High frequency of phylogenetically diverse reductive dehalogenase-homologous genes in deep subseafloor sedimentary metagenomes.</title>
        <authorList>
            <person name="Kawai M."/>
            <person name="Futagami T."/>
            <person name="Toyoda A."/>
            <person name="Takaki Y."/>
            <person name="Nishi S."/>
            <person name="Hori S."/>
            <person name="Arai W."/>
            <person name="Tsubouchi T."/>
            <person name="Morono Y."/>
            <person name="Uchiyama I."/>
            <person name="Ito T."/>
            <person name="Fujiyama A."/>
            <person name="Inagaki F."/>
            <person name="Takami H."/>
        </authorList>
    </citation>
    <scope>NUCLEOTIDE SEQUENCE</scope>
    <source>
        <strain evidence="1">Expedition CK06-06</strain>
    </source>
</reference>
<name>X1SRZ8_9ZZZZ</name>